<protein>
    <submittedName>
        <fullName evidence="1">Uncharacterized protein</fullName>
    </submittedName>
</protein>
<evidence type="ECO:0000313" key="1">
    <source>
        <dbReference type="EnsemblMetazoa" id="GPAI002551-PA"/>
    </source>
</evidence>
<evidence type="ECO:0000313" key="2">
    <source>
        <dbReference type="Proteomes" id="UP000092445"/>
    </source>
</evidence>
<dbReference type="AlphaFoldDB" id="A0A1A9Z399"/>
<sequence length="249" mass="27893">MKTCFVSTNQNLVKKTAIKCFNKCHVLNKTAILCLSSTDYLKYWLLLATTIANSSGNRGISLQQNHLSTKMPGFAILSMCPKEPRNDELFALLDSFEVDDDDAPLVVVAVVVFVAVDVVELSCKAVGMNILPVNDDSDYFHAYAVCCDGALWISFFVFSAISSSYDDDGDDDDDGGGGDDAFYCDLILLTFRLWFLKPHRLQQMDVFAVTVVVFDYHDVSTNVQTLKYCYWWRSESCGYDLNLPTLILL</sequence>
<keyword evidence="2" id="KW-1185">Reference proteome</keyword>
<dbReference type="Proteomes" id="UP000092445">
    <property type="component" value="Unassembled WGS sequence"/>
</dbReference>
<reference evidence="2" key="1">
    <citation type="submission" date="2014-03" db="EMBL/GenBank/DDBJ databases">
        <authorList>
            <person name="Aksoy S."/>
            <person name="Warren W."/>
            <person name="Wilson R.K."/>
        </authorList>
    </citation>
    <scope>NUCLEOTIDE SEQUENCE [LARGE SCALE GENOMIC DNA]</scope>
    <source>
        <strain evidence="2">IAEA</strain>
    </source>
</reference>
<dbReference type="EnsemblMetazoa" id="GPAI002551-RA">
    <property type="protein sequence ID" value="GPAI002551-PA"/>
    <property type="gene ID" value="GPAI002551"/>
</dbReference>
<proteinExistence type="predicted"/>
<organism evidence="1 2">
    <name type="scientific">Glossina pallidipes</name>
    <name type="common">Tsetse fly</name>
    <dbReference type="NCBI Taxonomy" id="7398"/>
    <lineage>
        <taxon>Eukaryota</taxon>
        <taxon>Metazoa</taxon>
        <taxon>Ecdysozoa</taxon>
        <taxon>Arthropoda</taxon>
        <taxon>Hexapoda</taxon>
        <taxon>Insecta</taxon>
        <taxon>Pterygota</taxon>
        <taxon>Neoptera</taxon>
        <taxon>Endopterygota</taxon>
        <taxon>Diptera</taxon>
        <taxon>Brachycera</taxon>
        <taxon>Muscomorpha</taxon>
        <taxon>Hippoboscoidea</taxon>
        <taxon>Glossinidae</taxon>
        <taxon>Glossina</taxon>
    </lineage>
</organism>
<name>A0A1A9Z399_GLOPL</name>
<reference evidence="1" key="2">
    <citation type="submission" date="2020-05" db="UniProtKB">
        <authorList>
            <consortium name="EnsemblMetazoa"/>
        </authorList>
    </citation>
    <scope>IDENTIFICATION</scope>
    <source>
        <strain evidence="1">IAEA</strain>
    </source>
</reference>
<accession>A0A1A9Z399</accession>
<dbReference type="VEuPathDB" id="VectorBase:GPAI002551"/>